<dbReference type="GO" id="GO:0019239">
    <property type="term" value="F:deaminase activity"/>
    <property type="evidence" value="ECO:0007669"/>
    <property type="project" value="TreeGrafter"/>
</dbReference>
<dbReference type="InterPro" id="IPR006175">
    <property type="entry name" value="YjgF/YER057c/UK114"/>
</dbReference>
<dbReference type="Pfam" id="PF01042">
    <property type="entry name" value="Ribonuc_L-PSP"/>
    <property type="match status" value="1"/>
</dbReference>
<evidence type="ECO:0000313" key="3">
    <source>
        <dbReference type="Proteomes" id="UP000320055"/>
    </source>
</evidence>
<dbReference type="CDD" id="cd00448">
    <property type="entry name" value="YjgF_YER057c_UK114_family"/>
    <property type="match status" value="1"/>
</dbReference>
<keyword evidence="3" id="KW-1185">Reference proteome</keyword>
<sequence>MIILTQWIAEQTDIVYSKIASIANQENVNLSNIVKVTIYVTNFDNIESLRATLFKHYGSALPASSLVQVDRLFSPDLKIEVEAIIAVE</sequence>
<comment type="similarity">
    <text evidence="1">Belongs to the RutC family.</text>
</comment>
<dbReference type="EMBL" id="CAACVJ010000121">
    <property type="protein sequence ID" value="VEP13604.1"/>
    <property type="molecule type" value="Genomic_DNA"/>
</dbReference>
<protein>
    <submittedName>
        <fullName evidence="2">Enamine deaminase RidA</fullName>
    </submittedName>
</protein>
<evidence type="ECO:0000256" key="1">
    <source>
        <dbReference type="ARBA" id="ARBA00010552"/>
    </source>
</evidence>
<accession>A0A563VQD1</accession>
<reference evidence="2 3" key="1">
    <citation type="submission" date="2019-01" db="EMBL/GenBank/DDBJ databases">
        <authorList>
            <person name="Brito A."/>
        </authorList>
    </citation>
    <scope>NUCLEOTIDE SEQUENCE [LARGE SCALE GENOMIC DNA]</scope>
    <source>
        <strain evidence="2">1</strain>
    </source>
</reference>
<evidence type="ECO:0000313" key="2">
    <source>
        <dbReference type="EMBL" id="VEP13604.1"/>
    </source>
</evidence>
<dbReference type="PANTHER" id="PTHR11803:SF58">
    <property type="entry name" value="PROTEIN HMF1-RELATED"/>
    <property type="match status" value="1"/>
</dbReference>
<dbReference type="Gene3D" id="3.30.1330.40">
    <property type="entry name" value="RutC-like"/>
    <property type="match status" value="1"/>
</dbReference>
<dbReference type="Proteomes" id="UP000320055">
    <property type="component" value="Unassembled WGS sequence"/>
</dbReference>
<organism evidence="2 3">
    <name type="scientific">Hyella patelloides LEGE 07179</name>
    <dbReference type="NCBI Taxonomy" id="945734"/>
    <lineage>
        <taxon>Bacteria</taxon>
        <taxon>Bacillati</taxon>
        <taxon>Cyanobacteriota</taxon>
        <taxon>Cyanophyceae</taxon>
        <taxon>Pleurocapsales</taxon>
        <taxon>Hyellaceae</taxon>
        <taxon>Hyella</taxon>
    </lineage>
</organism>
<dbReference type="PANTHER" id="PTHR11803">
    <property type="entry name" value="2-IMINOBUTANOATE/2-IMINOPROPANOATE DEAMINASE RIDA"/>
    <property type="match status" value="1"/>
</dbReference>
<name>A0A563VQD1_9CYAN</name>
<dbReference type="AlphaFoldDB" id="A0A563VQD1"/>
<proteinExistence type="inferred from homology"/>
<dbReference type="GO" id="GO:0005829">
    <property type="term" value="C:cytosol"/>
    <property type="evidence" value="ECO:0007669"/>
    <property type="project" value="TreeGrafter"/>
</dbReference>
<dbReference type="InterPro" id="IPR035959">
    <property type="entry name" value="RutC-like_sf"/>
</dbReference>
<dbReference type="SUPFAM" id="SSF55298">
    <property type="entry name" value="YjgF-like"/>
    <property type="match status" value="1"/>
</dbReference>
<gene>
    <name evidence="2" type="ORF">H1P_2070014</name>
</gene>